<name>A0ABD2JNW4_9BILA</name>
<organism evidence="1 2">
    <name type="scientific">Heterodera trifolii</name>
    <dbReference type="NCBI Taxonomy" id="157864"/>
    <lineage>
        <taxon>Eukaryota</taxon>
        <taxon>Metazoa</taxon>
        <taxon>Ecdysozoa</taxon>
        <taxon>Nematoda</taxon>
        <taxon>Chromadorea</taxon>
        <taxon>Rhabditida</taxon>
        <taxon>Tylenchina</taxon>
        <taxon>Tylenchomorpha</taxon>
        <taxon>Tylenchoidea</taxon>
        <taxon>Heteroderidae</taxon>
        <taxon>Heteroderinae</taxon>
        <taxon>Heterodera</taxon>
    </lineage>
</organism>
<dbReference type="Proteomes" id="UP001620626">
    <property type="component" value="Unassembled WGS sequence"/>
</dbReference>
<dbReference type="InterPro" id="IPR002110">
    <property type="entry name" value="Ankyrin_rpt"/>
</dbReference>
<dbReference type="AlphaFoldDB" id="A0ABD2JNW4"/>
<dbReference type="SUPFAM" id="SSF48403">
    <property type="entry name" value="Ankyrin repeat"/>
    <property type="match status" value="1"/>
</dbReference>
<dbReference type="Pfam" id="PF12796">
    <property type="entry name" value="Ank_2"/>
    <property type="match status" value="1"/>
</dbReference>
<proteinExistence type="predicted"/>
<reference evidence="1 2" key="1">
    <citation type="submission" date="2024-10" db="EMBL/GenBank/DDBJ databases">
        <authorList>
            <person name="Kim D."/>
        </authorList>
    </citation>
    <scope>NUCLEOTIDE SEQUENCE [LARGE SCALE GENOMIC DNA]</scope>
    <source>
        <strain evidence="1">BH-2024</strain>
    </source>
</reference>
<evidence type="ECO:0000313" key="1">
    <source>
        <dbReference type="EMBL" id="KAL3092293.1"/>
    </source>
</evidence>
<gene>
    <name evidence="1" type="ORF">niasHT_028171</name>
</gene>
<evidence type="ECO:0000313" key="2">
    <source>
        <dbReference type="Proteomes" id="UP001620626"/>
    </source>
</evidence>
<accession>A0ABD2JNW4</accession>
<sequence length="85" mass="9706">MSDLSDQFLSAAEGGNLYLMELLLSEMPGLLMAHDRDKYTALHRAAYSDKSETCKWLLSKVLIRKQRQAKVGRHYIPLQIGEILK</sequence>
<protein>
    <submittedName>
        <fullName evidence="1">Uncharacterized protein</fullName>
    </submittedName>
</protein>
<dbReference type="InterPro" id="IPR036770">
    <property type="entry name" value="Ankyrin_rpt-contain_sf"/>
</dbReference>
<comment type="caution">
    <text evidence="1">The sequence shown here is derived from an EMBL/GenBank/DDBJ whole genome shotgun (WGS) entry which is preliminary data.</text>
</comment>
<dbReference type="Gene3D" id="1.25.40.20">
    <property type="entry name" value="Ankyrin repeat-containing domain"/>
    <property type="match status" value="1"/>
</dbReference>
<dbReference type="EMBL" id="JBICBT010000924">
    <property type="protein sequence ID" value="KAL3092293.1"/>
    <property type="molecule type" value="Genomic_DNA"/>
</dbReference>
<keyword evidence="2" id="KW-1185">Reference proteome</keyword>